<dbReference type="InterPro" id="IPR043504">
    <property type="entry name" value="Peptidase_S1_PA_chymotrypsin"/>
</dbReference>
<proteinExistence type="predicted"/>
<dbReference type="InterPro" id="IPR009003">
    <property type="entry name" value="Peptidase_S1_PA"/>
</dbReference>
<accession>A0ABV3JYK1</accession>
<dbReference type="InterPro" id="IPR028994">
    <property type="entry name" value="Integrin_alpha_N"/>
</dbReference>
<dbReference type="Gene3D" id="2.40.10.10">
    <property type="entry name" value="Trypsin-like serine proteases"/>
    <property type="match status" value="2"/>
</dbReference>
<keyword evidence="2" id="KW-0732">Signal</keyword>
<dbReference type="PROSITE" id="PS00134">
    <property type="entry name" value="TRYPSIN_HIS"/>
    <property type="match status" value="1"/>
</dbReference>
<dbReference type="Pfam" id="PF13365">
    <property type="entry name" value="Trypsin_2"/>
    <property type="match status" value="1"/>
</dbReference>
<evidence type="ECO:0000313" key="3">
    <source>
        <dbReference type="EMBL" id="MEV5507968.1"/>
    </source>
</evidence>
<feature type="signal peptide" evidence="2">
    <location>
        <begin position="1"/>
        <end position="28"/>
    </location>
</feature>
<evidence type="ECO:0000313" key="4">
    <source>
        <dbReference type="Proteomes" id="UP001552594"/>
    </source>
</evidence>
<dbReference type="Proteomes" id="UP001552594">
    <property type="component" value="Unassembled WGS sequence"/>
</dbReference>
<evidence type="ECO:0000256" key="2">
    <source>
        <dbReference type="SAM" id="SignalP"/>
    </source>
</evidence>
<dbReference type="InterPro" id="IPR018114">
    <property type="entry name" value="TRYPSIN_HIS"/>
</dbReference>
<gene>
    <name evidence="3" type="ORF">AB0L16_16040</name>
</gene>
<evidence type="ECO:0000256" key="1">
    <source>
        <dbReference type="SAM" id="MobiDB-lite"/>
    </source>
</evidence>
<feature type="chain" id="PRO_5047144046" evidence="2">
    <location>
        <begin position="29"/>
        <end position="602"/>
    </location>
</feature>
<reference evidence="3 4" key="1">
    <citation type="submission" date="2024-06" db="EMBL/GenBank/DDBJ databases">
        <title>The Natural Products Discovery Center: Release of the First 8490 Sequenced Strains for Exploring Actinobacteria Biosynthetic Diversity.</title>
        <authorList>
            <person name="Kalkreuter E."/>
            <person name="Kautsar S.A."/>
            <person name="Yang D."/>
            <person name="Bader C.D."/>
            <person name="Teijaro C.N."/>
            <person name="Fluegel L."/>
            <person name="Davis C.M."/>
            <person name="Simpson J.R."/>
            <person name="Lauterbach L."/>
            <person name="Steele A.D."/>
            <person name="Gui C."/>
            <person name="Meng S."/>
            <person name="Li G."/>
            <person name="Viehrig K."/>
            <person name="Ye F."/>
            <person name="Su P."/>
            <person name="Kiefer A.F."/>
            <person name="Nichols A."/>
            <person name="Cepeda A.J."/>
            <person name="Yan W."/>
            <person name="Fan B."/>
            <person name="Jiang Y."/>
            <person name="Adhikari A."/>
            <person name="Zheng C.-J."/>
            <person name="Schuster L."/>
            <person name="Cowan T.M."/>
            <person name="Smanski M.J."/>
            <person name="Chevrette M.G."/>
            <person name="De Carvalho L.P.S."/>
            <person name="Shen B."/>
        </authorList>
    </citation>
    <scope>NUCLEOTIDE SEQUENCE [LARGE SCALE GENOMIC DNA]</scope>
    <source>
        <strain evidence="3 4">NPDC052347</strain>
    </source>
</reference>
<dbReference type="SUPFAM" id="SSF50494">
    <property type="entry name" value="Trypsin-like serine proteases"/>
    <property type="match status" value="1"/>
</dbReference>
<keyword evidence="4" id="KW-1185">Reference proteome</keyword>
<name>A0ABV3JYK1_STRON</name>
<dbReference type="RefSeq" id="WP_241561141.1">
    <property type="nucleotide sequence ID" value="NZ_JBFAUK010000011.1"/>
</dbReference>
<sequence>MRISRIRGLILASVCGLMLPLGAAAANAAGPSPAPRPGNWSARDAIRYWTPQRIDSATPLGGRSAPPRPAAAPPHAHPDLIHDSSVHFPGLKSVGVLFLVSSGEKHHFCSASVVRSAGHDLILSAGHCVNGARAAFIPRYDGSKSLDRQPYGVFPVLADKWFKDPRYTANSTGKESDLDFSFARLGPNEDGRKVQDVVGGSTLARTPGAKNAVTVVGYPSVKHNSSDTPVRCYTRTGALPHYYQMRVDCAGMWGGVSGGPWFSRVDEDKGTGEIIGNVGGFNGGGPNVPDSNPLYNRLTYSPLHQDWFFRLYEDAQHGSVSRPDPYQQPQLPYSIGTYDTWKHARLMASGDFSGTGRDGLLVVWTDGEVTLYTGDGDDDFSGERQLVAHNGTWTHAETITAGDFAGSNQFDLLVRWSDGEVTLYPDVGSRGVNWDGIRLAAPGSVWKNATQIAAGRFVADTYVTDLMVRWVDGEVTLYTNTGQGGFGQEHQLLKPNSTWKDATLLTAGQYSGYQKWDLFVRWVDGELDTYHGITTSGLGTENRMADKNPTWTHASAITTGNFASTGLTTDLMVRWSDGETTIYRNTGLSRLGIEDTLVYPVL</sequence>
<dbReference type="SUPFAM" id="SSF69318">
    <property type="entry name" value="Integrin alpha N-terminal domain"/>
    <property type="match status" value="1"/>
</dbReference>
<protein>
    <submittedName>
        <fullName evidence="3">Trypsin-like peptidase domain-containing protein</fullName>
    </submittedName>
</protein>
<organism evidence="3 4">
    <name type="scientific">Streptomyces orinoci</name>
    <name type="common">Streptoverticillium orinoci</name>
    <dbReference type="NCBI Taxonomy" id="67339"/>
    <lineage>
        <taxon>Bacteria</taxon>
        <taxon>Bacillati</taxon>
        <taxon>Actinomycetota</taxon>
        <taxon>Actinomycetes</taxon>
        <taxon>Kitasatosporales</taxon>
        <taxon>Streptomycetaceae</taxon>
        <taxon>Streptomyces</taxon>
    </lineage>
</organism>
<feature type="region of interest" description="Disordered" evidence="1">
    <location>
        <begin position="57"/>
        <end position="79"/>
    </location>
</feature>
<comment type="caution">
    <text evidence="3">The sequence shown here is derived from an EMBL/GenBank/DDBJ whole genome shotgun (WGS) entry which is preliminary data.</text>
</comment>
<dbReference type="EMBL" id="JBFAUK010000011">
    <property type="protein sequence ID" value="MEV5507968.1"/>
    <property type="molecule type" value="Genomic_DNA"/>
</dbReference>